<feature type="compositionally biased region" description="Low complexity" evidence="1">
    <location>
        <begin position="516"/>
        <end position="537"/>
    </location>
</feature>
<feature type="compositionally biased region" description="Low complexity" evidence="1">
    <location>
        <begin position="823"/>
        <end position="836"/>
    </location>
</feature>
<name>A0A8S2LHI2_9BILA</name>
<feature type="region of interest" description="Disordered" evidence="1">
    <location>
        <begin position="1"/>
        <end position="23"/>
    </location>
</feature>
<comment type="caution">
    <text evidence="2">The sequence shown here is derived from an EMBL/GenBank/DDBJ whole genome shotgun (WGS) entry which is preliminary data.</text>
</comment>
<sequence>MSQQPNPCDNSNMTTSINSINNDRTTSESAPCLLLKNGKNVSNKKILHKTGKVNRESILFIWLDLQSQSTPAFIHSLRAINDRVQVYSDESTCLDALKTSQDKIFLISTSSNQELIAKLNAIESIEAIFVPDSDVTFIKGEYTKLLGFFPDILGLLLILKEKLERFKKIMLETFLFEQDSLFQWLQSWKEELTNQQIPANNRKRFLTMARAYYRSNPTMRSLINEFKQRYHPKDALSWCLLSPFPSCLIRHAFLKCQMEQLNLYRFLIADTSRSIQIHSNSTKDLQLYRGMKLTRQMVDTFAMNTGRIVCASGFLTCIKSRATALDLALSPEYRSDHTSVLFKIHCNSSTYFAEIPSDNRELSFVFDLGVNFRIIFINRGKMTVIKMRTVSDEDDTLSQTYKSNHRRATIQTLFDELLASSKPLISLPLRPLSSHSSRLPSSPSSKAVLIPTSKPLSSHFSRPLLAPSSTPLSPLLPETLPYLFLKPHSSKVSTSPISHSPKQSSLPPLISLSSLSSKPKVHPLSPSLLPPSSMQLPCPSPAPPLASFQKPFPGPPTKRLFNQSTKTQSHHLSKRRFPSYSKPQPPPTPRRLHPPSLRPTSPPGEKKRLPPSLKTISRSSSAPLFPPHLKILNLRSPKQSPRPSSTPLFHSSLNQLLFPHAKSLSMVPLKLALPTTSTTQPTIASKSRPIPTSKPKVPPLLKDPPISKPTPQKSIVSMSEPFPASETESSSILVPKSQAVPKIQFSSVSEQEPPPFPGSQPQRVAEPQAPPAKNLKSFPIFKRKPPPISKPGALPAAKPKIVHTSKTQPHTVSEAELTHASKSHSPLSSKLQSSSSETAQIPVLDPKLHALVEPEKPAAARPKQLLISKRRPPPISKAQPTAASKQLPPPASKKKVVFNSKSEPHPLSEAQSTTVSETVPPPVSDPKTHV</sequence>
<evidence type="ECO:0000313" key="3">
    <source>
        <dbReference type="Proteomes" id="UP000681720"/>
    </source>
</evidence>
<protein>
    <submittedName>
        <fullName evidence="2">Uncharacterized protein</fullName>
    </submittedName>
</protein>
<proteinExistence type="predicted"/>
<dbReference type="AlphaFoldDB" id="A0A8S2LHI2"/>
<dbReference type="EMBL" id="CAJOBJ010001846">
    <property type="protein sequence ID" value="CAF3899483.1"/>
    <property type="molecule type" value="Genomic_DNA"/>
</dbReference>
<feature type="compositionally biased region" description="Low complexity" evidence="1">
    <location>
        <begin position="10"/>
        <end position="22"/>
    </location>
</feature>
<feature type="non-terminal residue" evidence="2">
    <location>
        <position position="1"/>
    </location>
</feature>
<feature type="compositionally biased region" description="Basic residues" evidence="1">
    <location>
        <begin position="568"/>
        <end position="577"/>
    </location>
</feature>
<gene>
    <name evidence="2" type="ORF">GIL414_LOCUS6478</name>
</gene>
<feature type="compositionally biased region" description="Pro residues" evidence="1">
    <location>
        <begin position="696"/>
        <end position="708"/>
    </location>
</feature>
<feature type="compositionally biased region" description="Polar residues" evidence="1">
    <location>
        <begin position="676"/>
        <end position="685"/>
    </location>
</feature>
<organism evidence="2 3">
    <name type="scientific">Rotaria magnacalcarata</name>
    <dbReference type="NCBI Taxonomy" id="392030"/>
    <lineage>
        <taxon>Eukaryota</taxon>
        <taxon>Metazoa</taxon>
        <taxon>Spiralia</taxon>
        <taxon>Gnathifera</taxon>
        <taxon>Rotifera</taxon>
        <taxon>Eurotatoria</taxon>
        <taxon>Bdelloidea</taxon>
        <taxon>Philodinida</taxon>
        <taxon>Philodinidae</taxon>
        <taxon>Rotaria</taxon>
    </lineage>
</organism>
<dbReference type="Proteomes" id="UP000681720">
    <property type="component" value="Unassembled WGS sequence"/>
</dbReference>
<reference evidence="2" key="1">
    <citation type="submission" date="2021-02" db="EMBL/GenBank/DDBJ databases">
        <authorList>
            <person name="Nowell W R."/>
        </authorList>
    </citation>
    <scope>NUCLEOTIDE SEQUENCE</scope>
</reference>
<feature type="compositionally biased region" description="Basic and acidic residues" evidence="1">
    <location>
        <begin position="846"/>
        <end position="858"/>
    </location>
</feature>
<feature type="region of interest" description="Disordered" evidence="1">
    <location>
        <begin position="516"/>
        <end position="627"/>
    </location>
</feature>
<evidence type="ECO:0000256" key="1">
    <source>
        <dbReference type="SAM" id="MobiDB-lite"/>
    </source>
</evidence>
<evidence type="ECO:0000313" key="2">
    <source>
        <dbReference type="EMBL" id="CAF3899483.1"/>
    </source>
</evidence>
<accession>A0A8S2LHI2</accession>
<feature type="region of interest" description="Disordered" evidence="1">
    <location>
        <begin position="676"/>
        <end position="930"/>
    </location>
</feature>